<sequence>MAGNETDDCSLGYADQWLRMRDTNSHEVLRIPDSLTAEQDEDCEYDEDQSYMDEDCVQMGNGNQDVLEAGAPGTHGESVQDVPPELHGWFCTFYTELDTQVRDLRKQFYRQNEWNENMQQGLEAVAQKYDEIPAIQEALTVVQGEIAELREAIAVLEGSKGKDGVVGRKSKRLPQ</sequence>
<accession>A0A9X0BIH2</accession>
<reference evidence="1" key="2">
    <citation type="journal article" date="2023" name="IMA Fungus">
        <title>Comparative genomic study of the Penicillium genus elucidates a diverse pangenome and 15 lateral gene transfer events.</title>
        <authorList>
            <person name="Petersen C."/>
            <person name="Sorensen T."/>
            <person name="Nielsen M.R."/>
            <person name="Sondergaard T.E."/>
            <person name="Sorensen J.L."/>
            <person name="Fitzpatrick D.A."/>
            <person name="Frisvad J.C."/>
            <person name="Nielsen K.L."/>
        </authorList>
    </citation>
    <scope>NUCLEOTIDE SEQUENCE</scope>
    <source>
        <strain evidence="1">IBT 17660</strain>
    </source>
</reference>
<proteinExistence type="predicted"/>
<dbReference type="EMBL" id="JAPWDO010000006">
    <property type="protein sequence ID" value="KAJ5465973.1"/>
    <property type="molecule type" value="Genomic_DNA"/>
</dbReference>
<name>A0A9X0BIH2_9EURO</name>
<reference evidence="1" key="1">
    <citation type="submission" date="2022-12" db="EMBL/GenBank/DDBJ databases">
        <authorList>
            <person name="Petersen C."/>
        </authorList>
    </citation>
    <scope>NUCLEOTIDE SEQUENCE</scope>
    <source>
        <strain evidence="1">IBT 17660</strain>
    </source>
</reference>
<evidence type="ECO:0000313" key="2">
    <source>
        <dbReference type="Proteomes" id="UP001147760"/>
    </source>
</evidence>
<evidence type="ECO:0000313" key="1">
    <source>
        <dbReference type="EMBL" id="KAJ5465973.1"/>
    </source>
</evidence>
<comment type="caution">
    <text evidence="1">The sequence shown here is derived from an EMBL/GenBank/DDBJ whole genome shotgun (WGS) entry which is preliminary data.</text>
</comment>
<dbReference type="AlphaFoldDB" id="A0A9X0BIH2"/>
<organism evidence="1 2">
    <name type="scientific">Penicillium desertorum</name>
    <dbReference type="NCBI Taxonomy" id="1303715"/>
    <lineage>
        <taxon>Eukaryota</taxon>
        <taxon>Fungi</taxon>
        <taxon>Dikarya</taxon>
        <taxon>Ascomycota</taxon>
        <taxon>Pezizomycotina</taxon>
        <taxon>Eurotiomycetes</taxon>
        <taxon>Eurotiomycetidae</taxon>
        <taxon>Eurotiales</taxon>
        <taxon>Aspergillaceae</taxon>
        <taxon>Penicillium</taxon>
    </lineage>
</organism>
<protein>
    <submittedName>
        <fullName evidence="1">Uncharacterized protein</fullName>
    </submittedName>
</protein>
<dbReference type="OrthoDB" id="4332790at2759"/>
<dbReference type="Proteomes" id="UP001147760">
    <property type="component" value="Unassembled WGS sequence"/>
</dbReference>
<keyword evidence="2" id="KW-1185">Reference proteome</keyword>
<gene>
    <name evidence="1" type="ORF">N7530_009760</name>
</gene>